<dbReference type="EMBL" id="MT939241">
    <property type="protein sequence ID" value="QOC57566.1"/>
    <property type="molecule type" value="Genomic_DNA"/>
</dbReference>
<feature type="compositionally biased region" description="Low complexity" evidence="1">
    <location>
        <begin position="35"/>
        <end position="44"/>
    </location>
</feature>
<evidence type="ECO:0000256" key="1">
    <source>
        <dbReference type="SAM" id="MobiDB-lite"/>
    </source>
</evidence>
<feature type="compositionally biased region" description="Low complexity" evidence="1">
    <location>
        <begin position="52"/>
        <end position="97"/>
    </location>
</feature>
<proteinExistence type="predicted"/>
<gene>
    <name evidence="3" type="ORF">phi9183_ORF073</name>
</gene>
<keyword evidence="4" id="KW-1185">Reference proteome</keyword>
<name>A0A7L7SMK2_9CAUD</name>
<organism evidence="3 4">
    <name type="scientific">Enterococcus phage 9183</name>
    <dbReference type="NCBI Taxonomy" id="2763102"/>
    <lineage>
        <taxon>Viruses</taxon>
        <taxon>Duplodnaviria</taxon>
        <taxon>Heunggongvirae</taxon>
        <taxon>Uroviricota</taxon>
        <taxon>Caudoviricetes</taxon>
        <taxon>Andrewesvirinae</taxon>
        <taxon>Denvervirus</taxon>
        <taxon>Denvervirus dv9183</taxon>
    </lineage>
</organism>
<keyword evidence="2" id="KW-0812">Transmembrane</keyword>
<protein>
    <submittedName>
        <fullName evidence="3">Uncharacterized protein</fullName>
    </submittedName>
</protein>
<feature type="transmembrane region" description="Helical" evidence="2">
    <location>
        <begin position="168"/>
        <end position="189"/>
    </location>
</feature>
<reference evidence="3 4" key="1">
    <citation type="submission" date="2020-08" db="EMBL/GenBank/DDBJ databases">
        <authorList>
            <person name="Canfield G.S."/>
            <person name="Duerkop B.A."/>
        </authorList>
    </citation>
    <scope>NUCLEOTIDE SEQUENCE [LARGE SCALE GENOMIC DNA]</scope>
</reference>
<sequence length="190" mass="21386">MKKFILIILAIIGVLFIGGKDQRAYAMVHSSFHSSSHSSFHSSSKVGRSTFKSPSRSGSSIKSGSTYKGSVKTPKVSVPKTNKSSSSKVKSNSNFKGKPIKNADIPTKVKPHSSRSLGFNETNYRPSYESSFSSPRFWMWYWMFNHHDYKDSKGVIHKSSKINWLRTIMMFILGASLLILIFLIIWAILL</sequence>
<evidence type="ECO:0000313" key="4">
    <source>
        <dbReference type="Proteomes" id="UP000516647"/>
    </source>
</evidence>
<dbReference type="Proteomes" id="UP000516647">
    <property type="component" value="Segment"/>
</dbReference>
<accession>A0A7L7SMK2</accession>
<evidence type="ECO:0000313" key="3">
    <source>
        <dbReference type="EMBL" id="QOC57566.1"/>
    </source>
</evidence>
<evidence type="ECO:0000256" key="2">
    <source>
        <dbReference type="SAM" id="Phobius"/>
    </source>
</evidence>
<keyword evidence="2" id="KW-1133">Transmembrane helix</keyword>
<feature type="region of interest" description="Disordered" evidence="1">
    <location>
        <begin position="35"/>
        <end position="114"/>
    </location>
</feature>
<keyword evidence="2" id="KW-0472">Membrane</keyword>